<dbReference type="Pfam" id="PF00657">
    <property type="entry name" value="Lipase_GDSL"/>
    <property type="match status" value="1"/>
</dbReference>
<accession>H9MA16</accession>
<evidence type="ECO:0000256" key="1">
    <source>
        <dbReference type="ARBA" id="ARBA00008668"/>
    </source>
</evidence>
<dbReference type="Gene3D" id="3.40.50.1110">
    <property type="entry name" value="SGNH hydrolase"/>
    <property type="match status" value="1"/>
</dbReference>
<protein>
    <submittedName>
        <fullName evidence="4">Uncharacterized protein</fullName>
    </submittedName>
</protein>
<dbReference type="InterPro" id="IPR036514">
    <property type="entry name" value="SGNH_hydro_sf"/>
</dbReference>
<keyword evidence="3" id="KW-0443">Lipid metabolism</keyword>
<dbReference type="PANTHER" id="PTHR46020:SF4">
    <property type="entry name" value="OS04G0650200 PROTEIN"/>
    <property type="match status" value="1"/>
</dbReference>
<sequence length="137" mass="15038">GVPSFVESLIKQLSADLVRLYNLGFRRFAITDMEPLGCLPSFTVDNSHASCNATLNILAVYHNSLLQEAVEGIRKGRADATFVILDQYSDTMAVFQHGKFRKPLKPCCSGECGVTDSAGKALYSVCTHPELAFYWDG</sequence>
<dbReference type="AlphaFoldDB" id="H9MA16"/>
<dbReference type="GO" id="GO:0006629">
    <property type="term" value="P:lipid metabolic process"/>
    <property type="evidence" value="ECO:0007669"/>
    <property type="project" value="UniProtKB-KW"/>
</dbReference>
<comment type="similarity">
    <text evidence="1">Belongs to the 'GDSL' lipolytic enzyme family.</text>
</comment>
<reference evidence="4" key="1">
    <citation type="submission" date="2011-12" db="EMBL/GenBank/DDBJ databases">
        <title>Nucleotide Diversity and Divergence in the Loblolly Pine Gene Space.</title>
        <authorList>
            <person name="Neale D.B."/>
            <person name="Wegrzyn J.L."/>
            <person name="Lee J.M."/>
            <person name="Eckert A.J."/>
            <person name="Liechty J.D."/>
            <person name="Stevens K.A."/>
            <person name="Langley C.H."/>
        </authorList>
    </citation>
    <scope>NUCLEOTIDE SEQUENCE</scope>
    <source>
        <strain evidence="4">5075</strain>
        <tissue evidence="4">Megagametophyte</tissue>
    </source>
</reference>
<dbReference type="GO" id="GO:0016788">
    <property type="term" value="F:hydrolase activity, acting on ester bonds"/>
    <property type="evidence" value="ECO:0007669"/>
    <property type="project" value="InterPro"/>
</dbReference>
<feature type="non-terminal residue" evidence="4">
    <location>
        <position position="1"/>
    </location>
</feature>
<organism evidence="4">
    <name type="scientific">Pinus radiata</name>
    <name type="common">Monterey pine</name>
    <name type="synonym">Pinus insignis</name>
    <dbReference type="NCBI Taxonomy" id="3347"/>
    <lineage>
        <taxon>Eukaryota</taxon>
        <taxon>Viridiplantae</taxon>
        <taxon>Streptophyta</taxon>
        <taxon>Embryophyta</taxon>
        <taxon>Tracheophyta</taxon>
        <taxon>Spermatophyta</taxon>
        <taxon>Pinopsida</taxon>
        <taxon>Pinidae</taxon>
        <taxon>Conifers I</taxon>
        <taxon>Pinales</taxon>
        <taxon>Pinaceae</taxon>
        <taxon>Pinus</taxon>
        <taxon>Pinus subgen. Pinus</taxon>
    </lineage>
</organism>
<dbReference type="InterPro" id="IPR001087">
    <property type="entry name" value="GDSL"/>
</dbReference>
<dbReference type="EMBL" id="JQ262081">
    <property type="protein sequence ID" value="AEW07962.1"/>
    <property type="molecule type" value="Genomic_DNA"/>
</dbReference>
<keyword evidence="2" id="KW-0378">Hydrolase</keyword>
<evidence type="ECO:0000313" key="4">
    <source>
        <dbReference type="EMBL" id="AEW07962.1"/>
    </source>
</evidence>
<dbReference type="PANTHER" id="PTHR46020">
    <property type="entry name" value="OSJNBB0059K02.9 PROTEIN"/>
    <property type="match status" value="1"/>
</dbReference>
<evidence type="ECO:0000256" key="3">
    <source>
        <dbReference type="ARBA" id="ARBA00023098"/>
    </source>
</evidence>
<feature type="non-terminal residue" evidence="4">
    <location>
        <position position="137"/>
    </location>
</feature>
<proteinExistence type="inferred from homology"/>
<gene>
    <name evidence="4" type="ORF">0_15557_01</name>
</gene>
<evidence type="ECO:0000256" key="2">
    <source>
        <dbReference type="ARBA" id="ARBA00022801"/>
    </source>
</evidence>
<name>H9MA16_PINRA</name>